<dbReference type="FunFam" id="1.20.58.1120:FF:000007">
    <property type="entry name" value="Dynein heavy chain 4"/>
    <property type="match status" value="1"/>
</dbReference>
<dbReference type="PANTHER" id="PTHR45703:SF36">
    <property type="entry name" value="DYNEIN HEAVY CHAIN, CYTOPLASMIC"/>
    <property type="match status" value="1"/>
</dbReference>
<evidence type="ECO:0000256" key="14">
    <source>
        <dbReference type="ARBA" id="ARBA00023273"/>
    </source>
</evidence>
<dbReference type="Gene3D" id="3.20.180.20">
    <property type="entry name" value="Dynein heavy chain, N-terminal domain 2"/>
    <property type="match status" value="1"/>
</dbReference>
<feature type="region of interest" description="Disordered" evidence="15">
    <location>
        <begin position="879"/>
        <end position="908"/>
    </location>
</feature>
<evidence type="ECO:0000256" key="5">
    <source>
        <dbReference type="ARBA" id="ARBA00022701"/>
    </source>
</evidence>
<keyword evidence="9" id="KW-0243">Dynein</keyword>
<dbReference type="GO" id="GO:0005929">
    <property type="term" value="C:cilium"/>
    <property type="evidence" value="ECO:0007669"/>
    <property type="project" value="UniProtKB-SubCell"/>
</dbReference>
<keyword evidence="14" id="KW-0966">Cell projection</keyword>
<dbReference type="FunFam" id="1.10.8.710:FF:000001">
    <property type="entry name" value="Dynein axonemal heavy chain 2"/>
    <property type="match status" value="1"/>
</dbReference>
<feature type="compositionally biased region" description="Polar residues" evidence="15">
    <location>
        <begin position="885"/>
        <end position="896"/>
    </location>
</feature>
<evidence type="ECO:0000313" key="19">
    <source>
        <dbReference type="EMBL" id="KAJ7369814.1"/>
    </source>
</evidence>
<dbReference type="FunFam" id="3.20.180.20:FF:000003">
    <property type="entry name" value="Dynein heavy chain 12, axonemal"/>
    <property type="match status" value="1"/>
</dbReference>
<feature type="compositionally biased region" description="Low complexity" evidence="15">
    <location>
        <begin position="993"/>
        <end position="1007"/>
    </location>
</feature>
<dbReference type="GO" id="GO:0030286">
    <property type="term" value="C:dynein complex"/>
    <property type="evidence" value="ECO:0007669"/>
    <property type="project" value="UniProtKB-KW"/>
</dbReference>
<keyword evidence="12" id="KW-0505">Motor protein</keyword>
<dbReference type="InterPro" id="IPR043157">
    <property type="entry name" value="Dynein_AAA1S"/>
</dbReference>
<organism evidence="19 20">
    <name type="scientific">Desmophyllum pertusum</name>
    <dbReference type="NCBI Taxonomy" id="174260"/>
    <lineage>
        <taxon>Eukaryota</taxon>
        <taxon>Metazoa</taxon>
        <taxon>Cnidaria</taxon>
        <taxon>Anthozoa</taxon>
        <taxon>Hexacorallia</taxon>
        <taxon>Scleractinia</taxon>
        <taxon>Caryophylliina</taxon>
        <taxon>Caryophylliidae</taxon>
        <taxon>Desmophyllum</taxon>
    </lineage>
</organism>
<dbReference type="GO" id="GO:0045505">
    <property type="term" value="F:dynein intermediate chain binding"/>
    <property type="evidence" value="ECO:0007669"/>
    <property type="project" value="InterPro"/>
</dbReference>
<dbReference type="InterPro" id="IPR025662">
    <property type="entry name" value="Sigma_54_int_dom_ATP-bd_1"/>
</dbReference>
<keyword evidence="5" id="KW-0493">Microtubule</keyword>
<keyword evidence="13" id="KW-0206">Cytoskeleton</keyword>
<dbReference type="InterPro" id="IPR026983">
    <property type="entry name" value="DHC"/>
</dbReference>
<sequence>MSGHSSPQAASLQTEVTEVEKDLTLRCLLWESLQEWQGLVEQWEATPFEILKIDDVQQNVARFIQTVFLLEKGLPPNKVVPRLKQKVVSFKQGMPVITSLRNAALRTRHWEAIQNVIGTRIVRDKYFTLGNLLQLKVFQHKEKISDISSQASNEATLEQMLQKVMDFWNHTDFQLSVHPSRDIAIITGADDIITAVEESQVTLSNIRGSRFVTPIKALVEDWDRKLKLFARTLDEWLLCQRNWLYLETIFSAADIQRQLPNEARLFAQVDKSWKDIMRRTIDKPNALRSSTAAGVLEVLQASNSHLEKIHRCLEDYLETKRLVFARFYFLSNEDLLDILANSKNPNAVQPHLRKCFGNIYQLGIVRQAHSPAQIQNMTSEGGESVQLPKTLRARGTVESWLYNVELAMYETVKMHLKKCLLDYGTRDYSEWVLAHPGQAVLTVSQIVYNRNVLSCFRTSRPKDALQSKREKLVSVLHDLSQMVTSSLVPHQHQTLEALLTIDVHARDVLDSMIANQVYQMEDFQWTRQLRYEWNDDRHACMVRHSNAVFEYGYEYLGCSPRLVITPLTDRCYLTLTGALNLHLNGAPAGPAGTGKTETVKDLAKAMGKQCLVFNCSEGLDYKMMGKFFSGLAQSGSWFCFDEFNRIDVEVLSVIAQQLHTIKTAKDNGVSRFLFEGRDIKLNANCGMFITMNPGYAGRVELPDNLKSLFRPVAMMVPDYALIAEIILFSEGFTAAALLSRKVVNLYQLASKQLSQQDHYDFGLRAIKSVLLMAGQRRKAASLNMESESLEEEESHLIINAVKDANIPKFVAEDMPLFKRILADLFPGLDPPVPDNNLLKKAAKTALGELSIQYWPSQIDKVIQLNSTLQVRHGVMLVGPAGGGKTTTPREQQQQPLGTGDYPDETGSSKTALSYVRATKARRGSVHVSTLNPKCVTVGELYGEVNTTTMEWKDGLLSHIYRKYAKNSRGPIQCTRRKQSNTSAPNTPRLSRNSSAKSVVTSVSAMSVEDNSEVETGTVMEEASGVNREETPMSWHWIVMDGPVDTLWIENLNTVLDDTKVLCLANGERIGMGHGMRILFEVDNLAMASPATVSRCGMVYMEPEDLGWRPYVKTWIQRLKEQTKFPPEAFHHLLQLFEHSIDLGLRFLSTYNKLQYITPPNLSIVSTLCNIISGFVEIINGQGGFTVGGAPNTAEDGGELSETTSAKTVTFAEDSDHDVHTRKLSYIQRNPSQLLSFLGKVFVFAYTWAFGGNLRSQNVIEDDDAGDNFTKEAPPVWQLFDTLVRDLFEIDTPIGVRLPPGNDSIANYYIDMESGQFALWSNLVPPTRALIAKAVSNQFAISDTLNTLDDPPPLRNQIEIDRSLVPTVDTVRYAFLIALMALNGQPVLLTGETGVGKSALIQDTLVRLSQAGGTGTSTGTILGAVFSNWREKLD</sequence>
<dbReference type="SUPFAM" id="SSF52540">
    <property type="entry name" value="P-loop containing nucleoside triphosphate hydrolases"/>
    <property type="match status" value="2"/>
</dbReference>
<dbReference type="InterPro" id="IPR042222">
    <property type="entry name" value="Dynein_2_N"/>
</dbReference>
<evidence type="ECO:0008006" key="21">
    <source>
        <dbReference type="Google" id="ProtNLM"/>
    </source>
</evidence>
<keyword evidence="6" id="KW-0677">Repeat</keyword>
<protein>
    <recommendedName>
        <fullName evidence="21">Dynein heavy chain</fullName>
    </recommendedName>
</protein>
<evidence type="ECO:0000256" key="15">
    <source>
        <dbReference type="SAM" id="MobiDB-lite"/>
    </source>
</evidence>
<dbReference type="Proteomes" id="UP001163046">
    <property type="component" value="Unassembled WGS sequence"/>
</dbReference>
<keyword evidence="4" id="KW-0963">Cytoplasm</keyword>
<name>A0A9W9YW31_9CNID</name>
<evidence type="ECO:0000256" key="8">
    <source>
        <dbReference type="ARBA" id="ARBA00022840"/>
    </source>
</evidence>
<dbReference type="GO" id="GO:0005524">
    <property type="term" value="F:ATP binding"/>
    <property type="evidence" value="ECO:0007669"/>
    <property type="project" value="UniProtKB-KW"/>
</dbReference>
<dbReference type="Gene3D" id="3.40.50.300">
    <property type="entry name" value="P-loop containing nucleotide triphosphate hydrolases"/>
    <property type="match status" value="3"/>
</dbReference>
<evidence type="ECO:0000259" key="18">
    <source>
        <dbReference type="Pfam" id="PF17852"/>
    </source>
</evidence>
<evidence type="ECO:0000256" key="10">
    <source>
        <dbReference type="ARBA" id="ARBA00023054"/>
    </source>
</evidence>
<dbReference type="Pfam" id="PF12774">
    <property type="entry name" value="AAA_6"/>
    <property type="match status" value="1"/>
</dbReference>
<keyword evidence="8" id="KW-0067">ATP-binding</keyword>
<comment type="similarity">
    <text evidence="3">Belongs to the dynein heavy chain family.</text>
</comment>
<feature type="domain" description="Dynein heavy chain hydrolytic ATP-binding dynein motor region" evidence="17">
    <location>
        <begin position="551"/>
        <end position="885"/>
    </location>
</feature>
<evidence type="ECO:0000256" key="12">
    <source>
        <dbReference type="ARBA" id="ARBA00023175"/>
    </source>
</evidence>
<proteinExistence type="inferred from homology"/>
<feature type="domain" description="Dynein heavy chain AAA 5 extension" evidence="18">
    <location>
        <begin position="1228"/>
        <end position="1321"/>
    </location>
</feature>
<evidence type="ECO:0000256" key="4">
    <source>
        <dbReference type="ARBA" id="ARBA00022490"/>
    </source>
</evidence>
<dbReference type="OrthoDB" id="5593012at2759"/>
<dbReference type="Gene3D" id="1.10.472.130">
    <property type="match status" value="1"/>
</dbReference>
<evidence type="ECO:0000259" key="17">
    <source>
        <dbReference type="Pfam" id="PF12774"/>
    </source>
</evidence>
<feature type="compositionally biased region" description="Polar residues" evidence="15">
    <location>
        <begin position="979"/>
        <end position="992"/>
    </location>
</feature>
<comment type="subcellular location">
    <subcellularLocation>
        <location evidence="1">Cell projection</location>
        <location evidence="1">Cilium</location>
    </subcellularLocation>
    <subcellularLocation>
        <location evidence="2">Cytoplasm</location>
        <location evidence="2">Cytoskeleton</location>
    </subcellularLocation>
</comment>
<evidence type="ECO:0000313" key="20">
    <source>
        <dbReference type="Proteomes" id="UP001163046"/>
    </source>
</evidence>
<dbReference type="Gene3D" id="1.10.8.710">
    <property type="match status" value="1"/>
</dbReference>
<keyword evidence="7" id="KW-0547">Nucleotide-binding</keyword>
<dbReference type="Gene3D" id="1.10.287.2620">
    <property type="match status" value="1"/>
</dbReference>
<dbReference type="InterPro" id="IPR027417">
    <property type="entry name" value="P-loop_NTPase"/>
</dbReference>
<evidence type="ECO:0000256" key="1">
    <source>
        <dbReference type="ARBA" id="ARBA00004138"/>
    </source>
</evidence>
<evidence type="ECO:0000256" key="2">
    <source>
        <dbReference type="ARBA" id="ARBA00004245"/>
    </source>
</evidence>
<dbReference type="PANTHER" id="PTHR45703">
    <property type="entry name" value="DYNEIN HEAVY CHAIN"/>
    <property type="match status" value="1"/>
</dbReference>
<evidence type="ECO:0000259" key="16">
    <source>
        <dbReference type="Pfam" id="PF08393"/>
    </source>
</evidence>
<dbReference type="GO" id="GO:0007018">
    <property type="term" value="P:microtubule-based movement"/>
    <property type="evidence" value="ECO:0007669"/>
    <property type="project" value="InterPro"/>
</dbReference>
<dbReference type="Pfam" id="PF12775">
    <property type="entry name" value="AAA_7"/>
    <property type="match status" value="1"/>
</dbReference>
<keyword evidence="11" id="KW-0969">Cilium</keyword>
<evidence type="ECO:0000256" key="11">
    <source>
        <dbReference type="ARBA" id="ARBA00023069"/>
    </source>
</evidence>
<dbReference type="FunFam" id="1.20.140.100:FF:000004">
    <property type="entry name" value="Dynein axonemal heavy chain 6"/>
    <property type="match status" value="1"/>
</dbReference>
<gene>
    <name evidence="19" type="ORF">OS493_036331</name>
</gene>
<accession>A0A9W9YW31</accession>
<keyword evidence="10" id="KW-0175">Coiled coil</keyword>
<dbReference type="FunFam" id="1.10.287.2620:FF:000001">
    <property type="entry name" value="Cytoplasmic dynein heavy chain 1"/>
    <property type="match status" value="1"/>
</dbReference>
<dbReference type="Gene3D" id="1.20.140.100">
    <property type="entry name" value="Dynein heavy chain, N-terminal domain 2"/>
    <property type="match status" value="1"/>
</dbReference>
<evidence type="ECO:0000256" key="9">
    <source>
        <dbReference type="ARBA" id="ARBA00023017"/>
    </source>
</evidence>
<dbReference type="Gene3D" id="1.20.58.1120">
    <property type="match status" value="1"/>
</dbReference>
<dbReference type="GO" id="GO:0005874">
    <property type="term" value="C:microtubule"/>
    <property type="evidence" value="ECO:0007669"/>
    <property type="project" value="UniProtKB-KW"/>
</dbReference>
<evidence type="ECO:0000256" key="3">
    <source>
        <dbReference type="ARBA" id="ARBA00008887"/>
    </source>
</evidence>
<feature type="domain" description="Dynein heavy chain linker" evidence="16">
    <location>
        <begin position="17"/>
        <end position="419"/>
    </location>
</feature>
<dbReference type="Pfam" id="PF17852">
    <property type="entry name" value="Dynein_AAA_lid"/>
    <property type="match status" value="1"/>
</dbReference>
<dbReference type="GO" id="GO:0051959">
    <property type="term" value="F:dynein light intermediate chain binding"/>
    <property type="evidence" value="ECO:0007669"/>
    <property type="project" value="InterPro"/>
</dbReference>
<evidence type="ECO:0000256" key="7">
    <source>
        <dbReference type="ARBA" id="ARBA00022741"/>
    </source>
</evidence>
<feature type="region of interest" description="Disordered" evidence="15">
    <location>
        <begin position="969"/>
        <end position="1016"/>
    </location>
</feature>
<dbReference type="InterPro" id="IPR035699">
    <property type="entry name" value="AAA_6"/>
</dbReference>
<reference evidence="19" key="1">
    <citation type="submission" date="2023-01" db="EMBL/GenBank/DDBJ databases">
        <title>Genome assembly of the deep-sea coral Lophelia pertusa.</title>
        <authorList>
            <person name="Herrera S."/>
            <person name="Cordes E."/>
        </authorList>
    </citation>
    <scope>NUCLEOTIDE SEQUENCE</scope>
    <source>
        <strain evidence="19">USNM1676648</strain>
        <tissue evidence="19">Polyp</tissue>
    </source>
</reference>
<dbReference type="EMBL" id="MU826885">
    <property type="protein sequence ID" value="KAJ7369814.1"/>
    <property type="molecule type" value="Genomic_DNA"/>
</dbReference>
<dbReference type="InterPro" id="IPR042228">
    <property type="entry name" value="Dynein_linker_3"/>
</dbReference>
<dbReference type="InterPro" id="IPR013602">
    <property type="entry name" value="Dynein_heavy_linker"/>
</dbReference>
<comment type="caution">
    <text evidence="19">The sequence shown here is derived from an EMBL/GenBank/DDBJ whole genome shotgun (WGS) entry which is preliminary data.</text>
</comment>
<keyword evidence="20" id="KW-1185">Reference proteome</keyword>
<dbReference type="Pfam" id="PF08393">
    <property type="entry name" value="DHC_N2"/>
    <property type="match status" value="1"/>
</dbReference>
<dbReference type="FunFam" id="3.40.50.300:FF:000063">
    <property type="entry name" value="dynein heavy chain 6, axonemal"/>
    <property type="match status" value="1"/>
</dbReference>
<evidence type="ECO:0000256" key="13">
    <source>
        <dbReference type="ARBA" id="ARBA00023212"/>
    </source>
</evidence>
<dbReference type="InterPro" id="IPR041466">
    <property type="entry name" value="Dynein_AAA5_ext"/>
</dbReference>
<dbReference type="PROSITE" id="PS00675">
    <property type="entry name" value="SIGMA54_INTERACT_1"/>
    <property type="match status" value="1"/>
</dbReference>
<evidence type="ECO:0000256" key="6">
    <source>
        <dbReference type="ARBA" id="ARBA00022737"/>
    </source>
</evidence>